<dbReference type="GO" id="GO:0000287">
    <property type="term" value="F:magnesium ion binding"/>
    <property type="evidence" value="ECO:0007669"/>
    <property type="project" value="UniProtKB-UniRule"/>
</dbReference>
<dbReference type="InterPro" id="IPR036157">
    <property type="entry name" value="dUTPase-like_sf"/>
</dbReference>
<dbReference type="PANTHER" id="PTHR11241">
    <property type="entry name" value="DEOXYURIDINE 5'-TRIPHOSPHATE NUCLEOTIDOHYDROLASE"/>
    <property type="match status" value="1"/>
</dbReference>
<accession>A0A7W1X8Z1</accession>
<keyword evidence="2 7" id="KW-0479">Metal-binding</keyword>
<comment type="similarity">
    <text evidence="1 7">Belongs to the dUTPase family.</text>
</comment>
<evidence type="ECO:0000256" key="3">
    <source>
        <dbReference type="ARBA" id="ARBA00022801"/>
    </source>
</evidence>
<dbReference type="UniPathway" id="UPA00610">
    <property type="reaction ID" value="UER00666"/>
</dbReference>
<evidence type="ECO:0000256" key="6">
    <source>
        <dbReference type="ARBA" id="ARBA00047686"/>
    </source>
</evidence>
<dbReference type="InterPro" id="IPR029054">
    <property type="entry name" value="dUTPase-like"/>
</dbReference>
<evidence type="ECO:0000256" key="1">
    <source>
        <dbReference type="ARBA" id="ARBA00006581"/>
    </source>
</evidence>
<dbReference type="CDD" id="cd07557">
    <property type="entry name" value="trimeric_dUTPase"/>
    <property type="match status" value="1"/>
</dbReference>
<dbReference type="Proteomes" id="UP000530514">
    <property type="component" value="Unassembled WGS sequence"/>
</dbReference>
<feature type="binding site" evidence="7">
    <location>
        <begin position="67"/>
        <end position="69"/>
    </location>
    <ligand>
        <name>substrate</name>
    </ligand>
</feature>
<dbReference type="NCBIfam" id="NF001862">
    <property type="entry name" value="PRK00601.1"/>
    <property type="match status" value="1"/>
</dbReference>
<gene>
    <name evidence="7 9" type="primary">dut</name>
    <name evidence="9" type="ORF">H1164_05195</name>
</gene>
<name>A0A7W1X8Z1_9BACL</name>
<protein>
    <recommendedName>
        <fullName evidence="7">Deoxyuridine 5'-triphosphate nucleotidohydrolase</fullName>
        <shortName evidence="7">dUTPase</shortName>
        <ecNumber evidence="7">3.6.1.23</ecNumber>
    </recommendedName>
    <alternativeName>
        <fullName evidence="7">dUTP pyrophosphatase</fullName>
    </alternativeName>
</protein>
<dbReference type="InterPro" id="IPR008181">
    <property type="entry name" value="dUTPase"/>
</dbReference>
<feature type="binding site" evidence="7">
    <location>
        <position position="80"/>
    </location>
    <ligand>
        <name>substrate</name>
    </ligand>
</feature>
<reference evidence="9 10" key="1">
    <citation type="submission" date="2020-07" db="EMBL/GenBank/DDBJ databases">
        <authorList>
            <person name="Feng H."/>
        </authorList>
    </citation>
    <scope>NUCLEOTIDE SEQUENCE [LARGE SCALE GENOMIC DNA]</scope>
    <source>
        <strain evidence="10">s-11</strain>
    </source>
</reference>
<dbReference type="FunFam" id="2.70.40.10:FF:000002">
    <property type="entry name" value="dUTP diphosphatase"/>
    <property type="match status" value="1"/>
</dbReference>
<dbReference type="Pfam" id="PF00692">
    <property type="entry name" value="dUTPase"/>
    <property type="match status" value="1"/>
</dbReference>
<sequence>MIGVKVIQLQGNEDLPLPTKMSIGSSGFDLHAAVKETSVIEPGKWKLIPTGIAVSMPTGLEAQVRPRSGLALKQGITVLNSPGTIDADYRGEIGVILLNLGDEPFSVERGDRIAQLVFAEVPQVSLEIVEQLDETARGAGGFGHTGK</sequence>
<dbReference type="GO" id="GO:0006226">
    <property type="term" value="P:dUMP biosynthetic process"/>
    <property type="evidence" value="ECO:0007669"/>
    <property type="project" value="UniProtKB-UniRule"/>
</dbReference>
<dbReference type="OrthoDB" id="9809956at2"/>
<dbReference type="GO" id="GO:0046081">
    <property type="term" value="P:dUTP catabolic process"/>
    <property type="evidence" value="ECO:0007669"/>
    <property type="project" value="InterPro"/>
</dbReference>
<dbReference type="PANTHER" id="PTHR11241:SF0">
    <property type="entry name" value="DEOXYURIDINE 5'-TRIPHOSPHATE NUCLEOTIDOHYDROLASE"/>
    <property type="match status" value="1"/>
</dbReference>
<dbReference type="RefSeq" id="WP_033099628.1">
    <property type="nucleotide sequence ID" value="NZ_JACEIP010000005.1"/>
</dbReference>
<comment type="catalytic activity">
    <reaction evidence="6 7">
        <text>dUTP + H2O = dUMP + diphosphate + H(+)</text>
        <dbReference type="Rhea" id="RHEA:10248"/>
        <dbReference type="ChEBI" id="CHEBI:15377"/>
        <dbReference type="ChEBI" id="CHEBI:15378"/>
        <dbReference type="ChEBI" id="CHEBI:33019"/>
        <dbReference type="ChEBI" id="CHEBI:61555"/>
        <dbReference type="ChEBI" id="CHEBI:246422"/>
        <dbReference type="EC" id="3.6.1.23"/>
    </reaction>
</comment>
<evidence type="ECO:0000256" key="4">
    <source>
        <dbReference type="ARBA" id="ARBA00022842"/>
    </source>
</evidence>
<dbReference type="Gene3D" id="2.70.40.10">
    <property type="match status" value="1"/>
</dbReference>
<feature type="binding site" evidence="7">
    <location>
        <begin position="84"/>
        <end position="86"/>
    </location>
    <ligand>
        <name>substrate</name>
    </ligand>
</feature>
<comment type="pathway">
    <text evidence="7">Pyrimidine metabolism; dUMP biosynthesis; dUMP from dCTP (dUTP route): step 2/2.</text>
</comment>
<feature type="domain" description="dUTPase-like" evidence="8">
    <location>
        <begin position="15"/>
        <end position="146"/>
    </location>
</feature>
<dbReference type="AlphaFoldDB" id="A0A7W1X8Z1"/>
<dbReference type="NCBIfam" id="TIGR00576">
    <property type="entry name" value="dut"/>
    <property type="match status" value="1"/>
</dbReference>
<comment type="cofactor">
    <cofactor evidence="7">
        <name>Mg(2+)</name>
        <dbReference type="ChEBI" id="CHEBI:18420"/>
    </cofactor>
</comment>
<evidence type="ECO:0000256" key="2">
    <source>
        <dbReference type="ARBA" id="ARBA00022723"/>
    </source>
</evidence>
<organism evidence="9 10">
    <name type="scientific">Thermoactinomyces daqus</name>
    <dbReference type="NCBI Taxonomy" id="1329516"/>
    <lineage>
        <taxon>Bacteria</taxon>
        <taxon>Bacillati</taxon>
        <taxon>Bacillota</taxon>
        <taxon>Bacilli</taxon>
        <taxon>Bacillales</taxon>
        <taxon>Thermoactinomycetaceae</taxon>
        <taxon>Thermoactinomyces</taxon>
    </lineage>
</organism>
<keyword evidence="3 7" id="KW-0378">Hydrolase</keyword>
<evidence type="ECO:0000256" key="7">
    <source>
        <dbReference type="HAMAP-Rule" id="MF_00116"/>
    </source>
</evidence>
<keyword evidence="10" id="KW-1185">Reference proteome</keyword>
<comment type="caution">
    <text evidence="7">Lacks conserved residue(s) required for the propagation of feature annotation.</text>
</comment>
<dbReference type="SUPFAM" id="SSF51283">
    <property type="entry name" value="dUTPase-like"/>
    <property type="match status" value="1"/>
</dbReference>
<keyword evidence="5 7" id="KW-0546">Nucleotide metabolism</keyword>
<keyword evidence="4 7" id="KW-0460">Magnesium</keyword>
<dbReference type="GO" id="GO:0004170">
    <property type="term" value="F:dUTP diphosphatase activity"/>
    <property type="evidence" value="ECO:0007669"/>
    <property type="project" value="UniProtKB-UniRule"/>
</dbReference>
<comment type="function">
    <text evidence="7">This enzyme is involved in nucleotide metabolism: it produces dUMP, the immediate precursor of thymidine nucleotides and it decreases the intracellular concentration of dUTP so that uracil cannot be incorporated into DNA.</text>
</comment>
<dbReference type="EC" id="3.6.1.23" evidence="7"/>
<dbReference type="InterPro" id="IPR033704">
    <property type="entry name" value="dUTPase_trimeric"/>
</dbReference>
<evidence type="ECO:0000313" key="9">
    <source>
        <dbReference type="EMBL" id="MBA4542297.1"/>
    </source>
</evidence>
<evidence type="ECO:0000256" key="5">
    <source>
        <dbReference type="ARBA" id="ARBA00023080"/>
    </source>
</evidence>
<comment type="caution">
    <text evidence="9">The sequence shown here is derived from an EMBL/GenBank/DDBJ whole genome shotgun (WGS) entry which is preliminary data.</text>
</comment>
<proteinExistence type="inferred from homology"/>
<evidence type="ECO:0000259" key="8">
    <source>
        <dbReference type="Pfam" id="PF00692"/>
    </source>
</evidence>
<evidence type="ECO:0000313" key="10">
    <source>
        <dbReference type="Proteomes" id="UP000530514"/>
    </source>
</evidence>
<dbReference type="HAMAP" id="MF_00116">
    <property type="entry name" value="dUTPase_bact"/>
    <property type="match status" value="1"/>
</dbReference>
<dbReference type="EMBL" id="JACEIP010000005">
    <property type="protein sequence ID" value="MBA4542297.1"/>
    <property type="molecule type" value="Genomic_DNA"/>
</dbReference>